<keyword evidence="8" id="KW-1185">Reference proteome</keyword>
<feature type="compositionally biased region" description="Basic and acidic residues" evidence="6">
    <location>
        <begin position="157"/>
        <end position="175"/>
    </location>
</feature>
<dbReference type="SMART" id="SM01062">
    <property type="entry name" value="Ca_chan_IQ"/>
    <property type="match status" value="1"/>
</dbReference>
<dbReference type="InterPro" id="IPR014873">
    <property type="entry name" value="VDCC_a1su_IQ"/>
</dbReference>
<sequence>MNMPVSEEGKVNFTTTLFALIRENLSVKMRPAEEMDQADQELRHTIKKLWPLQAKKLIDKIIPPENELREGSLTTGKIYAGLLILENWKSSRFGQNYTSDSLARNSFFRCLMGAVRNSNTHAPSHEDLRKEEHRGNTKSRSTHSRQGSLQHSSLSIDKGHNESKKDWQHTVEFLRRGTSRRRRPNEQEAGKEKLRGSKQEVKDRSQSPSHHTSPPPLRGTSLTPTWRSSSPCRGVSNTVTDLGDLEKHETTHWREKAVKYQGLTSSHRGFPPVRLRQRNASPSHEEIRYNSPEHRNMCLQRRWPSLGHAPAPNKSRRTAWLERRSCSPSPCSAHSLTFQRRPRGRKLPQIPNKPSTLQLNVRSMERINFPIVSRSPTVREQNRSSDIFNFPRVNASPTRISETRGPKMWREKTHPCNGPKSHVLTRNARTVSIPSLPRNYHKHAHRSDWEYAPTLPYNESRHLGLHRSKKPLSFDQAADDVRGFHHLPPPLPNGYKPDHRGRNIHHSREETLIIKRTGPPNDSDDDWC</sequence>
<keyword evidence="1" id="KW-0813">Transport</keyword>
<dbReference type="Pfam" id="PF08763">
    <property type="entry name" value="Ca_chan_IQ"/>
    <property type="match status" value="1"/>
</dbReference>
<feature type="compositionally biased region" description="Basic and acidic residues" evidence="6">
    <location>
        <begin position="496"/>
        <end position="508"/>
    </location>
</feature>
<gene>
    <name evidence="9" type="primary">LOC111085360</name>
</gene>
<dbReference type="GeneID" id="111085360"/>
<reference evidence="9" key="1">
    <citation type="submission" date="2025-08" db="UniProtKB">
        <authorList>
            <consortium name="RefSeq"/>
        </authorList>
    </citation>
    <scope>IDENTIFICATION</scope>
    <source>
        <tissue evidence="9">Muscle</tissue>
    </source>
</reference>
<dbReference type="PANTHER" id="PTHR45628:SF7">
    <property type="entry name" value="VOLTAGE-DEPENDENT CALCIUM CHANNEL TYPE A SUBUNIT ALPHA-1"/>
    <property type="match status" value="1"/>
</dbReference>
<keyword evidence="4" id="KW-0325">Glycoprotein</keyword>
<feature type="compositionally biased region" description="Basic and acidic residues" evidence="6">
    <location>
        <begin position="401"/>
        <end position="414"/>
    </location>
</feature>
<dbReference type="RefSeq" id="XP_022239285.1">
    <property type="nucleotide sequence ID" value="XM_022383577.1"/>
</dbReference>
<feature type="compositionally biased region" description="Basic and acidic residues" evidence="6">
    <location>
        <begin position="123"/>
        <end position="135"/>
    </location>
</feature>
<feature type="region of interest" description="Disordered" evidence="6">
    <location>
        <begin position="118"/>
        <end position="240"/>
    </location>
</feature>
<feature type="compositionally biased region" description="Basic and acidic residues" evidence="6">
    <location>
        <begin position="184"/>
        <end position="205"/>
    </location>
</feature>
<evidence type="ECO:0000256" key="6">
    <source>
        <dbReference type="SAM" id="MobiDB-lite"/>
    </source>
</evidence>
<dbReference type="PANTHER" id="PTHR45628">
    <property type="entry name" value="VOLTAGE-DEPENDENT CALCIUM CHANNEL TYPE A SUBUNIT ALPHA-1"/>
    <property type="match status" value="1"/>
</dbReference>
<feature type="region of interest" description="Disordered" evidence="6">
    <location>
        <begin position="397"/>
        <end position="420"/>
    </location>
</feature>
<feature type="region of interest" description="Disordered" evidence="6">
    <location>
        <begin position="481"/>
        <end position="508"/>
    </location>
</feature>
<evidence type="ECO:0000256" key="2">
    <source>
        <dbReference type="ARBA" id="ARBA00022882"/>
    </source>
</evidence>
<proteinExistence type="predicted"/>
<feature type="region of interest" description="Disordered" evidence="6">
    <location>
        <begin position="264"/>
        <end position="285"/>
    </location>
</feature>
<accession>A0ABM1S6N0</accession>
<dbReference type="Proteomes" id="UP000694941">
    <property type="component" value="Unplaced"/>
</dbReference>
<name>A0ABM1S6N0_LIMPO</name>
<keyword evidence="2" id="KW-0851">Voltage-gated channel</keyword>
<feature type="domain" description="Voltage-dependent calcium channel alpha-1 subunit IQ" evidence="7">
    <location>
        <begin position="70"/>
        <end position="104"/>
    </location>
</feature>
<evidence type="ECO:0000256" key="5">
    <source>
        <dbReference type="ARBA" id="ARBA00023303"/>
    </source>
</evidence>
<dbReference type="InterPro" id="IPR050599">
    <property type="entry name" value="VDCC_alpha-1_subunit"/>
</dbReference>
<evidence type="ECO:0000256" key="3">
    <source>
        <dbReference type="ARBA" id="ARBA00023065"/>
    </source>
</evidence>
<protein>
    <submittedName>
        <fullName evidence="9">Voltage-dependent calcium channel type A subunit alpha-1-like</fullName>
    </submittedName>
</protein>
<organism evidence="8 9">
    <name type="scientific">Limulus polyphemus</name>
    <name type="common">Atlantic horseshoe crab</name>
    <dbReference type="NCBI Taxonomy" id="6850"/>
    <lineage>
        <taxon>Eukaryota</taxon>
        <taxon>Metazoa</taxon>
        <taxon>Ecdysozoa</taxon>
        <taxon>Arthropoda</taxon>
        <taxon>Chelicerata</taxon>
        <taxon>Merostomata</taxon>
        <taxon>Xiphosura</taxon>
        <taxon>Limulidae</taxon>
        <taxon>Limulus</taxon>
    </lineage>
</organism>
<evidence type="ECO:0000259" key="7">
    <source>
        <dbReference type="SMART" id="SM01062"/>
    </source>
</evidence>
<evidence type="ECO:0000313" key="8">
    <source>
        <dbReference type="Proteomes" id="UP000694941"/>
    </source>
</evidence>
<evidence type="ECO:0000256" key="1">
    <source>
        <dbReference type="ARBA" id="ARBA00022448"/>
    </source>
</evidence>
<keyword evidence="3" id="KW-0406">Ion transport</keyword>
<evidence type="ECO:0000256" key="4">
    <source>
        <dbReference type="ARBA" id="ARBA00023180"/>
    </source>
</evidence>
<evidence type="ECO:0000313" key="9">
    <source>
        <dbReference type="RefSeq" id="XP_022239285.1"/>
    </source>
</evidence>
<dbReference type="Gene3D" id="6.10.250.2180">
    <property type="match status" value="1"/>
</dbReference>
<feature type="compositionally biased region" description="Polar residues" evidence="6">
    <location>
        <begin position="220"/>
        <end position="240"/>
    </location>
</feature>
<feature type="compositionally biased region" description="Polar residues" evidence="6">
    <location>
        <begin position="144"/>
        <end position="155"/>
    </location>
</feature>
<keyword evidence="5" id="KW-0407">Ion channel</keyword>